<dbReference type="EMBL" id="JMIU01000001">
    <property type="protein sequence ID" value="KDN95922.1"/>
    <property type="molecule type" value="Genomic_DNA"/>
</dbReference>
<evidence type="ECO:0000256" key="14">
    <source>
        <dbReference type="RuleBase" id="RU366012"/>
    </source>
</evidence>
<dbReference type="AlphaFoldDB" id="A0A066ZQX7"/>
<dbReference type="InterPro" id="IPR050277">
    <property type="entry name" value="Sodium:Solute_Symporter"/>
</dbReference>
<keyword evidence="14" id="KW-0997">Cell inner membrane</keyword>
<feature type="transmembrane region" description="Helical" evidence="14">
    <location>
        <begin position="281"/>
        <end position="305"/>
    </location>
</feature>
<dbReference type="PROSITE" id="PS50283">
    <property type="entry name" value="NA_SOLUT_SYMP_3"/>
    <property type="match status" value="1"/>
</dbReference>
<keyword evidence="11 14" id="KW-0739">Sodium transport</keyword>
<feature type="transmembrane region" description="Helical" evidence="14">
    <location>
        <begin position="400"/>
        <end position="417"/>
    </location>
</feature>
<keyword evidence="7 14" id="KW-1133">Transmembrane helix</keyword>
<comment type="catalytic activity">
    <reaction evidence="12">
        <text>L-proline(in) + Na(+)(in) = L-proline(out) + Na(+)(out)</text>
        <dbReference type="Rhea" id="RHEA:28967"/>
        <dbReference type="ChEBI" id="CHEBI:29101"/>
        <dbReference type="ChEBI" id="CHEBI:60039"/>
    </reaction>
</comment>
<evidence type="ECO:0000313" key="16">
    <source>
        <dbReference type="Proteomes" id="UP000027341"/>
    </source>
</evidence>
<evidence type="ECO:0000313" key="15">
    <source>
        <dbReference type="EMBL" id="KDN95922.1"/>
    </source>
</evidence>
<evidence type="ECO:0000256" key="7">
    <source>
        <dbReference type="ARBA" id="ARBA00022989"/>
    </source>
</evidence>
<gene>
    <name evidence="15" type="ORF">EI16_06435</name>
</gene>
<dbReference type="PANTHER" id="PTHR48086:SF3">
    <property type="entry name" value="SODIUM_PROLINE SYMPORTER"/>
    <property type="match status" value="1"/>
</dbReference>
<comment type="similarity">
    <text evidence="2 13">Belongs to the sodium:solute symporter (SSF) (TC 2.A.21) family.</text>
</comment>
<dbReference type="Gene3D" id="1.20.1730.10">
    <property type="entry name" value="Sodium/glucose cotransporter"/>
    <property type="match status" value="1"/>
</dbReference>
<feature type="transmembrane region" description="Helical" evidence="14">
    <location>
        <begin position="368"/>
        <end position="388"/>
    </location>
</feature>
<keyword evidence="10 14" id="KW-0472">Membrane</keyword>
<evidence type="ECO:0000256" key="6">
    <source>
        <dbReference type="ARBA" id="ARBA00022847"/>
    </source>
</evidence>
<dbReference type="GO" id="GO:0031402">
    <property type="term" value="F:sodium ion binding"/>
    <property type="evidence" value="ECO:0007669"/>
    <property type="project" value="UniProtKB-UniRule"/>
</dbReference>
<feature type="transmembrane region" description="Helical" evidence="14">
    <location>
        <begin position="238"/>
        <end position="260"/>
    </location>
</feature>
<keyword evidence="9 14" id="KW-0406">Ion transport</keyword>
<dbReference type="InterPro" id="IPR011851">
    <property type="entry name" value="Na/Pro_symporter"/>
</dbReference>
<dbReference type="CDD" id="cd11475">
    <property type="entry name" value="SLC5sbd_PutP"/>
    <property type="match status" value="1"/>
</dbReference>
<keyword evidence="4" id="KW-1003">Cell membrane</keyword>
<feature type="transmembrane region" description="Helical" evidence="14">
    <location>
        <begin position="166"/>
        <end position="183"/>
    </location>
</feature>
<feature type="transmembrane region" description="Helical" evidence="14">
    <location>
        <begin position="426"/>
        <end position="443"/>
    </location>
</feature>
<comment type="function">
    <text evidence="14">Catalyzes the sodium-dependent uptake of extracellular L-proline.</text>
</comment>
<feature type="transmembrane region" description="Helical" evidence="14">
    <location>
        <begin position="449"/>
        <end position="472"/>
    </location>
</feature>
<evidence type="ECO:0000256" key="5">
    <source>
        <dbReference type="ARBA" id="ARBA00022692"/>
    </source>
</evidence>
<evidence type="ECO:0000256" key="4">
    <source>
        <dbReference type="ARBA" id="ARBA00022475"/>
    </source>
</evidence>
<evidence type="ECO:0000256" key="10">
    <source>
        <dbReference type="ARBA" id="ARBA00023136"/>
    </source>
</evidence>
<comment type="caution">
    <text evidence="15">The sequence shown here is derived from an EMBL/GenBank/DDBJ whole genome shotgun (WGS) entry which is preliminary data.</text>
</comment>
<feature type="transmembrane region" description="Helical" evidence="14">
    <location>
        <begin position="54"/>
        <end position="80"/>
    </location>
</feature>
<dbReference type="GO" id="GO:0005298">
    <property type="term" value="F:proline:sodium symporter activity"/>
    <property type="evidence" value="ECO:0007669"/>
    <property type="project" value="UniProtKB-UniRule"/>
</dbReference>
<keyword evidence="3 14" id="KW-0813">Transport</keyword>
<dbReference type="GO" id="GO:0005886">
    <property type="term" value="C:plasma membrane"/>
    <property type="evidence" value="ECO:0007669"/>
    <property type="project" value="UniProtKB-SubCell"/>
</dbReference>
<evidence type="ECO:0000256" key="8">
    <source>
        <dbReference type="ARBA" id="ARBA00023053"/>
    </source>
</evidence>
<feature type="transmembrane region" description="Helical" evidence="14">
    <location>
        <begin position="30"/>
        <end position="48"/>
    </location>
</feature>
<dbReference type="Proteomes" id="UP000027341">
    <property type="component" value="Unassembled WGS sequence"/>
</dbReference>
<dbReference type="GO" id="GO:0015824">
    <property type="term" value="P:proline transport"/>
    <property type="evidence" value="ECO:0007669"/>
    <property type="project" value="UniProtKB-UniRule"/>
</dbReference>
<keyword evidence="6 14" id="KW-0769">Symport</keyword>
<sequence length="478" mass="52109">MLTTFLGFLLLFFLIGVSSYFFSRKTTSDYLVAGKSVSPALVGLSAIATNNSGFMFIGMIGATYTMGLSSIWLMIGWIFGDFIAQKLAVKQIQRHAQADTVHSFGGLIVHWLVRDSEGKTSMTQVFRLRQLIGVLTLVFLVVYAAAQLKAGTKATQVLLGWSPETGIYLAAMIIFVYSLMGGLRASIWTDVAQSIVMLFGMASLAIFGILSLMSSEQSVWEQLANAAPHYMNWLPSDMTSTAAILFVIGWIFGGMGVIGQPQIVIRFMTLHPERTPGEMQAYYYAWFVTFYSLTVFVGLLSRLLIPVTAGFDAETALPTLATELMPKIFAGLILAALFAATMSTVDSLVLSCSAALTRDLTRKPSQSLYFTKFATFTILVVAVLIAISNNQTVFKMVLDAWGLLGSAFGPLIIWLSIGKRVTQNQAILMILSGIAAFVLFSYFDWMAEVYPVAFGMLTGLIVAFLTSAVPSLQKQASN</sequence>
<comment type="subcellular location">
    <subcellularLocation>
        <location evidence="14">Cell inner membrane</location>
        <topology evidence="14">Multi-pass membrane protein</topology>
    </subcellularLocation>
    <subcellularLocation>
        <location evidence="1">Cell membrane</location>
        <topology evidence="1">Multi-pass membrane protein</topology>
    </subcellularLocation>
</comment>
<keyword evidence="8 14" id="KW-0915">Sodium</keyword>
<reference evidence="15 16" key="1">
    <citation type="submission" date="2014-04" db="EMBL/GenBank/DDBJ databases">
        <title>Draft genome sequence of Hydrogenovibrio marinus MH-110, a model organism for aerobic H2 metabolism.</title>
        <authorList>
            <person name="Cha H.J."/>
            <person name="Jo B.H."/>
            <person name="Hwang B.H."/>
        </authorList>
    </citation>
    <scope>NUCLEOTIDE SEQUENCE [LARGE SCALE GENOMIC DNA]</scope>
    <source>
        <strain evidence="15 16">MH-110</strain>
    </source>
</reference>
<dbReference type="PANTHER" id="PTHR48086">
    <property type="entry name" value="SODIUM/PROLINE SYMPORTER-RELATED"/>
    <property type="match status" value="1"/>
</dbReference>
<evidence type="ECO:0000256" key="9">
    <source>
        <dbReference type="ARBA" id="ARBA00023065"/>
    </source>
</evidence>
<protein>
    <recommendedName>
        <fullName evidence="14">Sodium/proline symporter</fullName>
    </recommendedName>
    <alternativeName>
        <fullName evidence="14">Proline permease</fullName>
    </alternativeName>
</protein>
<feature type="transmembrane region" description="Helical" evidence="14">
    <location>
        <begin position="195"/>
        <end position="213"/>
    </location>
</feature>
<keyword evidence="14" id="KW-0029">Amino-acid transport</keyword>
<proteinExistence type="inferred from homology"/>
<evidence type="ECO:0000256" key="3">
    <source>
        <dbReference type="ARBA" id="ARBA00022448"/>
    </source>
</evidence>
<evidence type="ECO:0000256" key="11">
    <source>
        <dbReference type="ARBA" id="ARBA00023201"/>
    </source>
</evidence>
<evidence type="ECO:0000256" key="13">
    <source>
        <dbReference type="RuleBase" id="RU362091"/>
    </source>
</evidence>
<organism evidence="15 16">
    <name type="scientific">Hydrogenovibrio marinus</name>
    <dbReference type="NCBI Taxonomy" id="28885"/>
    <lineage>
        <taxon>Bacteria</taxon>
        <taxon>Pseudomonadati</taxon>
        <taxon>Pseudomonadota</taxon>
        <taxon>Gammaproteobacteria</taxon>
        <taxon>Thiotrichales</taxon>
        <taxon>Piscirickettsiaceae</taxon>
        <taxon>Hydrogenovibrio</taxon>
    </lineage>
</organism>
<dbReference type="Pfam" id="PF00474">
    <property type="entry name" value="SSF"/>
    <property type="match status" value="1"/>
</dbReference>
<evidence type="ECO:0000256" key="2">
    <source>
        <dbReference type="ARBA" id="ARBA00006434"/>
    </source>
</evidence>
<feature type="transmembrane region" description="Helical" evidence="14">
    <location>
        <begin position="328"/>
        <end position="356"/>
    </location>
</feature>
<name>A0A066ZQX7_HYDMR</name>
<accession>A0A066ZQX7</accession>
<dbReference type="STRING" id="28885.EI16_06435"/>
<dbReference type="InterPro" id="IPR001734">
    <property type="entry name" value="Na/solute_symporter"/>
</dbReference>
<keyword evidence="16" id="KW-1185">Reference proteome</keyword>
<evidence type="ECO:0000256" key="12">
    <source>
        <dbReference type="ARBA" id="ARBA00033708"/>
    </source>
</evidence>
<keyword evidence="5 14" id="KW-0812">Transmembrane</keyword>
<evidence type="ECO:0000256" key="1">
    <source>
        <dbReference type="ARBA" id="ARBA00004651"/>
    </source>
</evidence>
<feature type="transmembrane region" description="Helical" evidence="14">
    <location>
        <begin position="6"/>
        <end position="23"/>
    </location>
</feature>
<dbReference type="InterPro" id="IPR038377">
    <property type="entry name" value="Na/Glc_symporter_sf"/>
</dbReference>
<feature type="transmembrane region" description="Helical" evidence="14">
    <location>
        <begin position="128"/>
        <end position="146"/>
    </location>
</feature>